<feature type="domain" description="Ketoreductase" evidence="3">
    <location>
        <begin position="7"/>
        <end position="180"/>
    </location>
</feature>
<protein>
    <submittedName>
        <fullName evidence="4">Oxidoreductase</fullName>
    </submittedName>
</protein>
<evidence type="ECO:0000256" key="1">
    <source>
        <dbReference type="ARBA" id="ARBA00006484"/>
    </source>
</evidence>
<sequence length="238" mass="24651">MGRLAGKVAIVTGAAGGIGLAIAKRCADEGAEVIATDVSGPADIDSIRVLAQDVTSPDRWDEIVDSAESAYGRVDILVNNAGVAGYQDIENSSVSEWERIIGVNQTGVLYGMRAAIPAMRRAGGGAIVNVSSICGAAAVPGISAYHASKGAVITMTKNAAITYAAERIRANVILPGWIPTPMTLAQTDEVNNRYLDHTPLAGVADPDDIAWGAVFLASDEAKFITGIELPIDGGYLAR</sequence>
<dbReference type="PANTHER" id="PTHR43477:SF1">
    <property type="entry name" value="DIHYDROANTICAPSIN 7-DEHYDROGENASE"/>
    <property type="match status" value="1"/>
</dbReference>
<dbReference type="GeneID" id="43450853"/>
<dbReference type="GO" id="GO:0016491">
    <property type="term" value="F:oxidoreductase activity"/>
    <property type="evidence" value="ECO:0007669"/>
    <property type="project" value="UniProtKB-KW"/>
</dbReference>
<dbReference type="Proteomes" id="UP000018763">
    <property type="component" value="Chromosome"/>
</dbReference>
<dbReference type="FunFam" id="3.40.50.720:FF:000084">
    <property type="entry name" value="Short-chain dehydrogenase reductase"/>
    <property type="match status" value="1"/>
</dbReference>
<dbReference type="PRINTS" id="PR00080">
    <property type="entry name" value="SDRFAMILY"/>
</dbReference>
<dbReference type="eggNOG" id="COG1028">
    <property type="taxonomic scope" value="Bacteria"/>
</dbReference>
<dbReference type="Pfam" id="PF13561">
    <property type="entry name" value="adh_short_C2"/>
    <property type="match status" value="1"/>
</dbReference>
<dbReference type="HOGENOM" id="CLU_010194_1_0_11"/>
<dbReference type="NCBIfam" id="NF005559">
    <property type="entry name" value="PRK07231.1"/>
    <property type="match status" value="1"/>
</dbReference>
<evidence type="ECO:0000313" key="5">
    <source>
        <dbReference type="Proteomes" id="UP000018763"/>
    </source>
</evidence>
<dbReference type="RefSeq" id="WP_019510949.1">
    <property type="nucleotide sequence ID" value="NC_023036.2"/>
</dbReference>
<keyword evidence="2" id="KW-0560">Oxidoreductase</keyword>
<reference evidence="4 5" key="1">
    <citation type="journal article" date="2014" name="Genome Announc.">
        <title>Complete Genome Sequence of Sterol-Transforming Mycobacterium neoaurum Strain VKM Ac-1815D.</title>
        <authorList>
            <person name="Shtratnikova V.Y."/>
            <person name="Bragin E.Y."/>
            <person name="Dovbnya D.V."/>
            <person name="Pekov Y.A."/>
            <person name="Schelkunov M.I."/>
            <person name="Strizhov N."/>
            <person name="Ivashina T.V."/>
            <person name="Ashapkin V.V."/>
            <person name="Donova M.V."/>
        </authorList>
    </citation>
    <scope>NUCLEOTIDE SEQUENCE [LARGE SCALE GENOMIC DNA]</scope>
    <source>
        <strain evidence="4 5">VKM Ac-1815D</strain>
    </source>
</reference>
<dbReference type="PANTHER" id="PTHR43477">
    <property type="entry name" value="DIHYDROANTICAPSIN 7-DEHYDROGENASE"/>
    <property type="match status" value="1"/>
</dbReference>
<dbReference type="EMBL" id="CP006936">
    <property type="protein sequence ID" value="AHC25875.1"/>
    <property type="molecule type" value="Genomic_DNA"/>
</dbReference>
<evidence type="ECO:0000313" key="4">
    <source>
        <dbReference type="EMBL" id="AHC25875.1"/>
    </source>
</evidence>
<gene>
    <name evidence="4" type="ORF">D174_15325</name>
</gene>
<dbReference type="KEGG" id="mne:D174_15325"/>
<accession>V5XBP9</accession>
<comment type="similarity">
    <text evidence="1">Belongs to the short-chain dehydrogenases/reductases (SDR) family.</text>
</comment>
<evidence type="ECO:0000259" key="3">
    <source>
        <dbReference type="SMART" id="SM00822"/>
    </source>
</evidence>
<organism evidence="4 5">
    <name type="scientific">Mycolicibacterium neoaurum VKM Ac-1815D</name>
    <dbReference type="NCBI Taxonomy" id="700508"/>
    <lineage>
        <taxon>Bacteria</taxon>
        <taxon>Bacillati</taxon>
        <taxon>Actinomycetota</taxon>
        <taxon>Actinomycetes</taxon>
        <taxon>Mycobacteriales</taxon>
        <taxon>Mycobacteriaceae</taxon>
        <taxon>Mycolicibacterium</taxon>
    </lineage>
</organism>
<evidence type="ECO:0000256" key="2">
    <source>
        <dbReference type="ARBA" id="ARBA00023002"/>
    </source>
</evidence>
<keyword evidence="5" id="KW-1185">Reference proteome</keyword>
<dbReference type="SMART" id="SM00822">
    <property type="entry name" value="PKS_KR"/>
    <property type="match status" value="1"/>
</dbReference>
<dbReference type="PRINTS" id="PR00081">
    <property type="entry name" value="GDHRDH"/>
</dbReference>
<dbReference type="AlphaFoldDB" id="V5XBP9"/>
<dbReference type="InterPro" id="IPR057326">
    <property type="entry name" value="KR_dom"/>
</dbReference>
<dbReference type="InterPro" id="IPR051122">
    <property type="entry name" value="SDR_DHRS6-like"/>
</dbReference>
<name>V5XBP9_MYCNE</name>
<proteinExistence type="inferred from homology"/>
<dbReference type="InterPro" id="IPR002347">
    <property type="entry name" value="SDR_fam"/>
</dbReference>
<dbReference type="SUPFAM" id="SSF51735">
    <property type="entry name" value="NAD(P)-binding Rossmann-fold domains"/>
    <property type="match status" value="1"/>
</dbReference>
<dbReference type="Gene3D" id="3.40.50.720">
    <property type="entry name" value="NAD(P)-binding Rossmann-like Domain"/>
    <property type="match status" value="1"/>
</dbReference>
<dbReference type="InterPro" id="IPR036291">
    <property type="entry name" value="NAD(P)-bd_dom_sf"/>
</dbReference>